<dbReference type="EMBL" id="CP013200">
    <property type="protein sequence ID" value="ALO65465.1"/>
    <property type="molecule type" value="Genomic_DNA"/>
</dbReference>
<dbReference type="Proteomes" id="UP000059574">
    <property type="component" value="Chromosome"/>
</dbReference>
<sequence>MTGTLPCPALTALNPLILDLDATLIPRMVAWINEKKYWQLALNQAKEERTDAWVVNATVHSRRSRTTRPARTFPCVPSPCILVRRRPYWILTRTECPRS</sequence>
<protein>
    <submittedName>
        <fullName evidence="1">Uncharacterized protein</fullName>
    </submittedName>
</protein>
<evidence type="ECO:0000313" key="2">
    <source>
        <dbReference type="Proteomes" id="UP000059574"/>
    </source>
</evidence>
<evidence type="ECO:0000313" key="1">
    <source>
        <dbReference type="EMBL" id="ALO65465.1"/>
    </source>
</evidence>
<dbReference type="OrthoDB" id="3254802at2"/>
<reference evidence="1 2" key="2">
    <citation type="journal article" date="2016" name="J. Biotechnol.">
        <title>Complete genome sequence of Arthrobacter alpinus ERGS4:06, a yellow pigmented bacterium tolerant to cold and radiations isolated from Sikkim Himalaya.</title>
        <authorList>
            <person name="Kumar R."/>
            <person name="Singh D."/>
            <person name="Swarnkar M.K."/>
            <person name="Singh A.K."/>
            <person name="Kumar S."/>
        </authorList>
    </citation>
    <scope>NUCLEOTIDE SEQUENCE [LARGE SCALE GENOMIC DNA]</scope>
    <source>
        <strain evidence="1 2">ERGS4:06</strain>
    </source>
</reference>
<organism evidence="1 2">
    <name type="scientific">Arthrobacter alpinus</name>
    <dbReference type="NCBI Taxonomy" id="656366"/>
    <lineage>
        <taxon>Bacteria</taxon>
        <taxon>Bacillati</taxon>
        <taxon>Actinomycetota</taxon>
        <taxon>Actinomycetes</taxon>
        <taxon>Micrococcales</taxon>
        <taxon>Micrococcaceae</taxon>
        <taxon>Arthrobacter</taxon>
    </lineage>
</organism>
<reference evidence="2" key="1">
    <citation type="submission" date="2015-11" db="EMBL/GenBank/DDBJ databases">
        <authorList>
            <person name="Kumar R."/>
            <person name="Singh D."/>
            <person name="Swarnkar M.K."/>
            <person name="Singh A.K."/>
            <person name="Kumar S."/>
        </authorList>
    </citation>
    <scope>NUCLEOTIDE SEQUENCE [LARGE SCALE GENOMIC DNA]</scope>
    <source>
        <strain evidence="2">ERGS4:06</strain>
    </source>
</reference>
<proteinExistence type="predicted"/>
<accession>A0A0S2LVE8</accession>
<name>A0A0S2LVE8_9MICC</name>
<dbReference type="AlphaFoldDB" id="A0A0S2LVE8"/>
<gene>
    <name evidence="1" type="ORF">AS189_01825</name>
</gene>